<proteinExistence type="predicted"/>
<evidence type="ECO:0000313" key="2">
    <source>
        <dbReference type="Proteomes" id="UP000199392"/>
    </source>
</evidence>
<dbReference type="EMBL" id="FOZW01000015">
    <property type="protein sequence ID" value="SFT20929.1"/>
    <property type="molecule type" value="Genomic_DNA"/>
</dbReference>
<sequence>MIKGLMKLAGYRVEYVCEWGAYDRRYGDFEYHMNYPITQDMKIAPPWAEKRVVRTR</sequence>
<accession>A0A1I6W4L6</accession>
<organism evidence="1 2">
    <name type="scientific">Alloyangia pacifica</name>
    <dbReference type="NCBI Taxonomy" id="311180"/>
    <lineage>
        <taxon>Bacteria</taxon>
        <taxon>Pseudomonadati</taxon>
        <taxon>Pseudomonadota</taxon>
        <taxon>Alphaproteobacteria</taxon>
        <taxon>Rhodobacterales</taxon>
        <taxon>Roseobacteraceae</taxon>
        <taxon>Alloyangia</taxon>
    </lineage>
</organism>
<dbReference type="AlphaFoldDB" id="A0A1I6W4L6"/>
<dbReference type="Proteomes" id="UP000199392">
    <property type="component" value="Unassembled WGS sequence"/>
</dbReference>
<gene>
    <name evidence="1" type="ORF">SAMN04488050_1156</name>
</gene>
<name>A0A1I6W4L6_9RHOB</name>
<reference evidence="2" key="1">
    <citation type="submission" date="2016-10" db="EMBL/GenBank/DDBJ databases">
        <authorList>
            <person name="Varghese N."/>
            <person name="Submissions S."/>
        </authorList>
    </citation>
    <scope>NUCLEOTIDE SEQUENCE [LARGE SCALE GENOMIC DNA]</scope>
    <source>
        <strain evidence="2">DSM 26894</strain>
    </source>
</reference>
<protein>
    <submittedName>
        <fullName evidence="1">Uncharacterized protein</fullName>
    </submittedName>
</protein>
<evidence type="ECO:0000313" key="1">
    <source>
        <dbReference type="EMBL" id="SFT20929.1"/>
    </source>
</evidence>
<keyword evidence="2" id="KW-1185">Reference proteome</keyword>